<dbReference type="InterPro" id="IPR011249">
    <property type="entry name" value="Metalloenz_LuxS/M16"/>
</dbReference>
<dbReference type="STRING" id="1423724.FC32_GL000424"/>
<dbReference type="AlphaFoldDB" id="A0A0R1U6K5"/>
<dbReference type="EMBL" id="AZFT01000009">
    <property type="protein sequence ID" value="KRL87130.1"/>
    <property type="molecule type" value="Genomic_DNA"/>
</dbReference>
<feature type="domain" description="Peptidase M16 C-terminal" evidence="1">
    <location>
        <begin position="6"/>
        <end position="172"/>
    </location>
</feature>
<dbReference type="Proteomes" id="UP000051324">
    <property type="component" value="Unassembled WGS sequence"/>
</dbReference>
<dbReference type="RefSeq" id="WP_025087587.1">
    <property type="nucleotide sequence ID" value="NZ_AZFT01000009.1"/>
</dbReference>
<reference evidence="2 3" key="1">
    <citation type="journal article" date="2015" name="Genome Announc.">
        <title>Expanding the biotechnology potential of lactobacilli through comparative genomics of 213 strains and associated genera.</title>
        <authorList>
            <person name="Sun Z."/>
            <person name="Harris H.M."/>
            <person name="McCann A."/>
            <person name="Guo C."/>
            <person name="Argimon S."/>
            <person name="Zhang W."/>
            <person name="Yang X."/>
            <person name="Jeffery I.B."/>
            <person name="Cooney J.C."/>
            <person name="Kagawa T.F."/>
            <person name="Liu W."/>
            <person name="Song Y."/>
            <person name="Salvetti E."/>
            <person name="Wrobel A."/>
            <person name="Rasinkangas P."/>
            <person name="Parkhill J."/>
            <person name="Rea M.C."/>
            <person name="O'Sullivan O."/>
            <person name="Ritari J."/>
            <person name="Douillard F.P."/>
            <person name="Paul Ross R."/>
            <person name="Yang R."/>
            <person name="Briner A.E."/>
            <person name="Felis G.E."/>
            <person name="de Vos W.M."/>
            <person name="Barrangou R."/>
            <person name="Klaenhammer T.R."/>
            <person name="Caufield P.W."/>
            <person name="Cui Y."/>
            <person name="Zhang H."/>
            <person name="O'Toole P.W."/>
        </authorList>
    </citation>
    <scope>NUCLEOTIDE SEQUENCE [LARGE SCALE GENOMIC DNA]</scope>
    <source>
        <strain evidence="2 3">DSM 16634</strain>
    </source>
</reference>
<dbReference type="SUPFAM" id="SSF63411">
    <property type="entry name" value="LuxS/MPP-like metallohydrolase"/>
    <property type="match status" value="1"/>
</dbReference>
<evidence type="ECO:0000313" key="2">
    <source>
        <dbReference type="EMBL" id="KRL87130.1"/>
    </source>
</evidence>
<protein>
    <recommendedName>
        <fullName evidence="1">Peptidase M16 C-terminal domain-containing protein</fullName>
    </recommendedName>
</protein>
<gene>
    <name evidence="2" type="ORF">FC32_GL000424</name>
</gene>
<keyword evidence="3" id="KW-1185">Reference proteome</keyword>
<proteinExistence type="predicted"/>
<evidence type="ECO:0000313" key="3">
    <source>
        <dbReference type="Proteomes" id="UP000051324"/>
    </source>
</evidence>
<dbReference type="Pfam" id="PF05193">
    <property type="entry name" value="Peptidase_M16_C"/>
    <property type="match status" value="1"/>
</dbReference>
<dbReference type="PATRIC" id="fig|1423724.4.peg.444"/>
<dbReference type="GO" id="GO:0046872">
    <property type="term" value="F:metal ion binding"/>
    <property type="evidence" value="ECO:0007669"/>
    <property type="project" value="InterPro"/>
</dbReference>
<evidence type="ECO:0000259" key="1">
    <source>
        <dbReference type="Pfam" id="PF05193"/>
    </source>
</evidence>
<dbReference type="InterPro" id="IPR007863">
    <property type="entry name" value="Peptidase_M16_C"/>
</dbReference>
<organism evidence="2 3">
    <name type="scientific">Ligilactobacillus apodemi DSM 16634 = JCM 16172</name>
    <dbReference type="NCBI Taxonomy" id="1423724"/>
    <lineage>
        <taxon>Bacteria</taxon>
        <taxon>Bacillati</taxon>
        <taxon>Bacillota</taxon>
        <taxon>Bacilli</taxon>
        <taxon>Lactobacillales</taxon>
        <taxon>Lactobacillaceae</taxon>
        <taxon>Ligilactobacillus</taxon>
    </lineage>
</organism>
<accession>A0A0R1U6K5</accession>
<name>A0A0R1U6K5_9LACO</name>
<comment type="caution">
    <text evidence="2">The sequence shown here is derived from an EMBL/GenBank/DDBJ whole genome shotgun (WGS) entry which is preliminary data.</text>
</comment>
<sequence>MIDISNVTVEQIKYAIQDIWSNEQLFILYTGNLSSEKVQNIFKFSEITDQEFTFSNSLLIDSKRSKLRTEKKQLVLPDSKIVNTSLVYELDSNLVSKNGLLLSLLSRLIAFGDMGFLSQELRNSAIPMYYVMTLPLSFKYEDMLIINFVTKQEHTFDIVQKIQKSIKDIDNQLNSIEPYFEIAKQGLLNDINKSQKSDFGAMNYIGQSLLYNHHLDRMNETNEKINNISFLNLKELCKENSFRCRTCILYR</sequence>
<dbReference type="Gene3D" id="3.30.830.10">
    <property type="entry name" value="Metalloenzyme, LuxS/M16 peptidase-like"/>
    <property type="match status" value="1"/>
</dbReference>